<proteinExistence type="predicted"/>
<sequence>MILHYDGTVWSRIKIAGLGSRRPSMTAVWGTGAGAVYVGGQGIVLSLGGKP</sequence>
<gene>
    <name evidence="1" type="ORF">AKJ09_03232</name>
</gene>
<dbReference type="STRING" id="1391654.AKJ09_03232"/>
<organism evidence="1 2">
    <name type="scientific">Labilithrix luteola</name>
    <dbReference type="NCBI Taxonomy" id="1391654"/>
    <lineage>
        <taxon>Bacteria</taxon>
        <taxon>Pseudomonadati</taxon>
        <taxon>Myxococcota</taxon>
        <taxon>Polyangia</taxon>
        <taxon>Polyangiales</taxon>
        <taxon>Labilitrichaceae</taxon>
        <taxon>Labilithrix</taxon>
    </lineage>
</organism>
<dbReference type="Proteomes" id="UP000064967">
    <property type="component" value="Chromosome"/>
</dbReference>
<evidence type="ECO:0000313" key="2">
    <source>
        <dbReference type="Proteomes" id="UP000064967"/>
    </source>
</evidence>
<accession>A0A0K1PSQ5</accession>
<dbReference type="KEGG" id="llu:AKJ09_03232"/>
<name>A0A0K1PSQ5_9BACT</name>
<dbReference type="EMBL" id="CP012333">
    <property type="protein sequence ID" value="AKU96568.1"/>
    <property type="molecule type" value="Genomic_DNA"/>
</dbReference>
<protein>
    <submittedName>
        <fullName evidence="1">Uncharacterized protein</fullName>
    </submittedName>
</protein>
<reference evidence="1 2" key="1">
    <citation type="submission" date="2015-08" db="EMBL/GenBank/DDBJ databases">
        <authorList>
            <person name="Babu N.S."/>
            <person name="Beckwith C.J."/>
            <person name="Beseler K.G."/>
            <person name="Brison A."/>
            <person name="Carone J.V."/>
            <person name="Caskin T.P."/>
            <person name="Diamond M."/>
            <person name="Durham M.E."/>
            <person name="Foxe J.M."/>
            <person name="Go M."/>
            <person name="Henderson B.A."/>
            <person name="Jones I.B."/>
            <person name="McGettigan J.A."/>
            <person name="Micheletti S.J."/>
            <person name="Nasrallah M.E."/>
            <person name="Ortiz D."/>
            <person name="Piller C.R."/>
            <person name="Privatt S.R."/>
            <person name="Schneider S.L."/>
            <person name="Sharp S."/>
            <person name="Smith T.C."/>
            <person name="Stanton J.D."/>
            <person name="Ullery H.E."/>
            <person name="Wilson R.J."/>
            <person name="Serrano M.G."/>
            <person name="Buck G."/>
            <person name="Lee V."/>
            <person name="Wang Y."/>
            <person name="Carvalho R."/>
            <person name="Voegtly L."/>
            <person name="Shi R."/>
            <person name="Duckworth R."/>
            <person name="Johnson A."/>
            <person name="Loviza R."/>
            <person name="Walstead R."/>
            <person name="Shah Z."/>
            <person name="Kiflezghi M."/>
            <person name="Wade K."/>
            <person name="Ball S.L."/>
            <person name="Bradley K.W."/>
            <person name="Asai D.J."/>
            <person name="Bowman C.A."/>
            <person name="Russell D.A."/>
            <person name="Pope W.H."/>
            <person name="Jacobs-Sera D."/>
            <person name="Hendrix R.W."/>
            <person name="Hatfull G.F."/>
        </authorList>
    </citation>
    <scope>NUCLEOTIDE SEQUENCE [LARGE SCALE GENOMIC DNA]</scope>
    <source>
        <strain evidence="1 2">DSM 27648</strain>
    </source>
</reference>
<keyword evidence="2" id="KW-1185">Reference proteome</keyword>
<dbReference type="AlphaFoldDB" id="A0A0K1PSQ5"/>
<evidence type="ECO:0000313" key="1">
    <source>
        <dbReference type="EMBL" id="AKU96568.1"/>
    </source>
</evidence>
<dbReference type="RefSeq" id="WP_169927545.1">
    <property type="nucleotide sequence ID" value="NZ_CP012333.1"/>
</dbReference>